<name>A0ABR9N120_9MICO</name>
<accession>A0ABR9N120</accession>
<feature type="region of interest" description="Disordered" evidence="1">
    <location>
        <begin position="83"/>
        <end position="103"/>
    </location>
</feature>
<dbReference type="InterPro" id="IPR036390">
    <property type="entry name" value="WH_DNA-bd_sf"/>
</dbReference>
<keyword evidence="3" id="KW-1185">Reference proteome</keyword>
<organism evidence="2 3">
    <name type="scientific">Myceligenerans pegani</name>
    <dbReference type="NCBI Taxonomy" id="2776917"/>
    <lineage>
        <taxon>Bacteria</taxon>
        <taxon>Bacillati</taxon>
        <taxon>Actinomycetota</taxon>
        <taxon>Actinomycetes</taxon>
        <taxon>Micrococcales</taxon>
        <taxon>Promicromonosporaceae</taxon>
        <taxon>Myceligenerans</taxon>
    </lineage>
</organism>
<evidence type="ECO:0000313" key="3">
    <source>
        <dbReference type="Proteomes" id="UP000625527"/>
    </source>
</evidence>
<dbReference type="Gene3D" id="1.10.10.10">
    <property type="entry name" value="Winged helix-like DNA-binding domain superfamily/Winged helix DNA-binding domain"/>
    <property type="match status" value="1"/>
</dbReference>
<evidence type="ECO:0000256" key="1">
    <source>
        <dbReference type="SAM" id="MobiDB-lite"/>
    </source>
</evidence>
<evidence type="ECO:0000313" key="2">
    <source>
        <dbReference type="EMBL" id="MBE1876921.1"/>
    </source>
</evidence>
<feature type="compositionally biased region" description="Basic and acidic residues" evidence="1">
    <location>
        <begin position="88"/>
        <end position="103"/>
    </location>
</feature>
<dbReference type="RefSeq" id="WP_192863486.1">
    <property type="nucleotide sequence ID" value="NZ_JADAQT010000094.1"/>
</dbReference>
<dbReference type="Proteomes" id="UP000625527">
    <property type="component" value="Unassembled WGS sequence"/>
</dbReference>
<gene>
    <name evidence="2" type="ORF">IHE71_14595</name>
</gene>
<evidence type="ECO:0008006" key="4">
    <source>
        <dbReference type="Google" id="ProtNLM"/>
    </source>
</evidence>
<dbReference type="EMBL" id="JADAQT010000094">
    <property type="protein sequence ID" value="MBE1876921.1"/>
    <property type="molecule type" value="Genomic_DNA"/>
</dbReference>
<sequence>MSHLQRPAESPVTVVGTDGLIDALTQLGRKQRIAAERVARDLGWPRAGLSVLRVLGCSGPASLSDVAAAPEVDASVASRQVGALADAGHVDPDDRRTREELSP</sequence>
<reference evidence="2 3" key="1">
    <citation type="submission" date="2020-10" db="EMBL/GenBank/DDBJ databases">
        <title>Myceligenerans pegani sp. nov., an endophytic actinomycete isolated from Peganum harmala L. in Xinjiang, China.</title>
        <authorList>
            <person name="Xin L."/>
        </authorList>
    </citation>
    <scope>NUCLEOTIDE SEQUENCE [LARGE SCALE GENOMIC DNA]</scope>
    <source>
        <strain evidence="2 3">TRM65318</strain>
    </source>
</reference>
<comment type="caution">
    <text evidence="2">The sequence shown here is derived from an EMBL/GenBank/DDBJ whole genome shotgun (WGS) entry which is preliminary data.</text>
</comment>
<protein>
    <recommendedName>
        <fullName evidence="4">MarR family transcriptional regulator</fullName>
    </recommendedName>
</protein>
<dbReference type="SUPFAM" id="SSF46785">
    <property type="entry name" value="Winged helix' DNA-binding domain"/>
    <property type="match status" value="1"/>
</dbReference>
<dbReference type="InterPro" id="IPR036388">
    <property type="entry name" value="WH-like_DNA-bd_sf"/>
</dbReference>
<proteinExistence type="predicted"/>